<gene>
    <name evidence="7" type="ORF">PAPYR_3424</name>
</gene>
<keyword evidence="8" id="KW-1185">Reference proteome</keyword>
<accession>A0ABQ8UQS4</accession>
<keyword evidence="3" id="KW-0963">Cytoplasm</keyword>
<evidence type="ECO:0000313" key="7">
    <source>
        <dbReference type="EMBL" id="KAJ4460396.1"/>
    </source>
</evidence>
<comment type="subcellular location">
    <subcellularLocation>
        <location evidence="1">Cell projection</location>
        <location evidence="1">Cilium</location>
    </subcellularLocation>
    <subcellularLocation>
        <location evidence="2">Cytoplasm</location>
        <location evidence="2">Cytoskeleton</location>
    </subcellularLocation>
</comment>
<dbReference type="PANTHER" id="PTHR33865:SF3">
    <property type="entry name" value="PROTEIN FAM183B"/>
    <property type="match status" value="1"/>
</dbReference>
<reference evidence="7" key="1">
    <citation type="journal article" date="2022" name="bioRxiv">
        <title>Genomics of Preaxostyla Flagellates Illuminates Evolutionary Transitions and the Path Towards Mitochondrial Loss.</title>
        <authorList>
            <person name="Novak L.V.F."/>
            <person name="Treitli S.C."/>
            <person name="Pyrih J."/>
            <person name="Halakuc P."/>
            <person name="Pipaliya S.V."/>
            <person name="Vacek V."/>
            <person name="Brzon O."/>
            <person name="Soukal P."/>
            <person name="Eme L."/>
            <person name="Dacks J.B."/>
            <person name="Karnkowska A."/>
            <person name="Elias M."/>
            <person name="Hampl V."/>
        </authorList>
    </citation>
    <scope>NUCLEOTIDE SEQUENCE</scope>
    <source>
        <strain evidence="7">RCP-MX</strain>
    </source>
</reference>
<comment type="similarity">
    <text evidence="6">Belongs to the CFAP144 family.</text>
</comment>
<dbReference type="InterPro" id="IPR029214">
    <property type="entry name" value="CFAP144"/>
</dbReference>
<evidence type="ECO:0000256" key="6">
    <source>
        <dbReference type="ARBA" id="ARBA00034777"/>
    </source>
</evidence>
<protein>
    <submittedName>
        <fullName evidence="7">Uncharacterized protein</fullName>
    </submittedName>
</protein>
<keyword evidence="5" id="KW-0966">Cell projection</keyword>
<dbReference type="Proteomes" id="UP001141327">
    <property type="component" value="Unassembled WGS sequence"/>
</dbReference>
<name>A0ABQ8UQS4_9EUKA</name>
<evidence type="ECO:0000256" key="3">
    <source>
        <dbReference type="ARBA" id="ARBA00022490"/>
    </source>
</evidence>
<evidence type="ECO:0000256" key="2">
    <source>
        <dbReference type="ARBA" id="ARBA00004245"/>
    </source>
</evidence>
<evidence type="ECO:0000256" key="4">
    <source>
        <dbReference type="ARBA" id="ARBA00023212"/>
    </source>
</evidence>
<sequence>MAYTFHSGTTAVDRNSIWCEVVKKLSVEKMHEEFAVNPRTLQPSIVTEKPNHVNPRNLVVPNPEATAQAEALLATATRSKAAPQCPLVPLTSSQEYGMFARPLHEMDRRFAHPLVSSPESRYFDVVARHLQPGEHLFNGGDKGASTKKKS</sequence>
<dbReference type="EMBL" id="JAPMOS010000013">
    <property type="protein sequence ID" value="KAJ4460396.1"/>
    <property type="molecule type" value="Genomic_DNA"/>
</dbReference>
<dbReference type="Pfam" id="PF14886">
    <property type="entry name" value="FAM183"/>
    <property type="match status" value="1"/>
</dbReference>
<evidence type="ECO:0000256" key="5">
    <source>
        <dbReference type="ARBA" id="ARBA00023273"/>
    </source>
</evidence>
<comment type="caution">
    <text evidence="7">The sequence shown here is derived from an EMBL/GenBank/DDBJ whole genome shotgun (WGS) entry which is preliminary data.</text>
</comment>
<keyword evidence="4" id="KW-0206">Cytoskeleton</keyword>
<evidence type="ECO:0000313" key="8">
    <source>
        <dbReference type="Proteomes" id="UP001141327"/>
    </source>
</evidence>
<dbReference type="PANTHER" id="PTHR33865">
    <property type="entry name" value="PROTEIN FAM183B"/>
    <property type="match status" value="1"/>
</dbReference>
<organism evidence="7 8">
    <name type="scientific">Paratrimastix pyriformis</name>
    <dbReference type="NCBI Taxonomy" id="342808"/>
    <lineage>
        <taxon>Eukaryota</taxon>
        <taxon>Metamonada</taxon>
        <taxon>Preaxostyla</taxon>
        <taxon>Paratrimastigidae</taxon>
        <taxon>Paratrimastix</taxon>
    </lineage>
</organism>
<evidence type="ECO:0000256" key="1">
    <source>
        <dbReference type="ARBA" id="ARBA00004138"/>
    </source>
</evidence>
<proteinExistence type="inferred from homology"/>